<dbReference type="Gene3D" id="3.40.190.10">
    <property type="entry name" value="Periplasmic binding protein-like II"/>
    <property type="match status" value="1"/>
</dbReference>
<name>A0A3B0AQI1_9BACL</name>
<evidence type="ECO:0000313" key="6">
    <source>
        <dbReference type="Proteomes" id="UP000282311"/>
    </source>
</evidence>
<dbReference type="InterPro" id="IPR006059">
    <property type="entry name" value="SBP"/>
</dbReference>
<comment type="caution">
    <text evidence="5">The sequence shown here is derived from an EMBL/GenBank/DDBJ whole genome shotgun (WGS) entry which is preliminary data.</text>
</comment>
<evidence type="ECO:0000256" key="4">
    <source>
        <dbReference type="ARBA" id="ARBA00022729"/>
    </source>
</evidence>
<evidence type="ECO:0000256" key="3">
    <source>
        <dbReference type="ARBA" id="ARBA00022448"/>
    </source>
</evidence>
<dbReference type="PROSITE" id="PS51257">
    <property type="entry name" value="PROKAR_LIPOPROTEIN"/>
    <property type="match status" value="1"/>
</dbReference>
<dbReference type="Pfam" id="PF01547">
    <property type="entry name" value="SBP_bac_1"/>
    <property type="match status" value="1"/>
</dbReference>
<dbReference type="PANTHER" id="PTHR43649">
    <property type="entry name" value="ARABINOSE-BINDING PROTEIN-RELATED"/>
    <property type="match status" value="1"/>
</dbReference>
<evidence type="ECO:0000256" key="2">
    <source>
        <dbReference type="ARBA" id="ARBA00008520"/>
    </source>
</evidence>
<organism evidence="5 6">
    <name type="scientific">Paenibacillus ginsengarvi</name>
    <dbReference type="NCBI Taxonomy" id="400777"/>
    <lineage>
        <taxon>Bacteria</taxon>
        <taxon>Bacillati</taxon>
        <taxon>Bacillota</taxon>
        <taxon>Bacilli</taxon>
        <taxon>Bacillales</taxon>
        <taxon>Paenibacillaceae</taxon>
        <taxon>Paenibacillus</taxon>
    </lineage>
</organism>
<evidence type="ECO:0000256" key="1">
    <source>
        <dbReference type="ARBA" id="ARBA00004196"/>
    </source>
</evidence>
<proteinExistence type="inferred from homology"/>
<comment type="subcellular location">
    <subcellularLocation>
        <location evidence="1">Cell envelope</location>
    </subcellularLocation>
</comment>
<keyword evidence="3" id="KW-0813">Transport</keyword>
<dbReference type="PANTHER" id="PTHR43649:SF31">
    <property type="entry name" value="SN-GLYCEROL-3-PHOSPHATE-BINDING PERIPLASMIC PROTEIN UGPB"/>
    <property type="match status" value="1"/>
</dbReference>
<reference evidence="5 6" key="1">
    <citation type="journal article" date="2007" name="Int. J. Syst. Evol. Microbiol.">
        <title>Paenibacillus ginsengarvi sp. nov., isolated from soil from ginseng cultivation.</title>
        <authorList>
            <person name="Yoon M.H."/>
            <person name="Ten L.N."/>
            <person name="Im W.T."/>
        </authorList>
    </citation>
    <scope>NUCLEOTIDE SEQUENCE [LARGE SCALE GENOMIC DNA]</scope>
    <source>
        <strain evidence="5 6">KCTC 13059</strain>
    </source>
</reference>
<comment type="similarity">
    <text evidence="2">Belongs to the bacterial solute-binding protein 1 family.</text>
</comment>
<evidence type="ECO:0000313" key="5">
    <source>
        <dbReference type="EMBL" id="RKN62868.1"/>
    </source>
</evidence>
<dbReference type="Proteomes" id="UP000282311">
    <property type="component" value="Unassembled WGS sequence"/>
</dbReference>
<accession>A0A3B0AQI1</accession>
<dbReference type="InterPro" id="IPR050490">
    <property type="entry name" value="Bact_solute-bd_prot1"/>
</dbReference>
<dbReference type="EMBL" id="RBAH01000047">
    <property type="protein sequence ID" value="RKN62868.1"/>
    <property type="molecule type" value="Genomic_DNA"/>
</dbReference>
<sequence length="427" mass="48002">MKGAEEPLMRNSFLLGLILLLSLGLASCKGQSESEAEKFAGNVKIAVMNPKSYYESVGKILPIHFPNITFEVLPLDLADLDHIDKQIDEANPDIVVTWSPSVLASMIEQGSLRDLKALISKDKFDVDHMRSSVVRYLEKLGNGSMYGLAPTFIGSAIYYNIKLFDQYGVPYPTDQMSWEELYRLTARFPVEEGKDRVYGFRYWGGISNQLSLQARAEHLRYYDAAGEKLDLNSETWLRLFQTVVETNKKGVIYTNPSDLFLEGKAAMTYGDSGYITLLGTKGDALKWGIISSPSNSQDRSINQSIVLNEIYSIYANASNPELAWEIVKFVNGEEIAKVQFRSLPTRIAYSKEKGNVSLEPFYRLEMDTFGDDEDIRLKNIPKSFTSALNKIVDREAEAVMKGERSAKEALERIQAEGQAQLKSVKQD</sequence>
<dbReference type="GO" id="GO:0030313">
    <property type="term" value="C:cell envelope"/>
    <property type="evidence" value="ECO:0007669"/>
    <property type="project" value="UniProtKB-SubCell"/>
</dbReference>
<keyword evidence="6" id="KW-1185">Reference proteome</keyword>
<dbReference type="AlphaFoldDB" id="A0A3B0AQI1"/>
<protein>
    <submittedName>
        <fullName evidence="5">Extracellular solute-binding protein</fullName>
    </submittedName>
</protein>
<gene>
    <name evidence="5" type="ORF">D7M11_34615</name>
</gene>
<keyword evidence="4" id="KW-0732">Signal</keyword>
<dbReference type="SUPFAM" id="SSF53850">
    <property type="entry name" value="Periplasmic binding protein-like II"/>
    <property type="match status" value="1"/>
</dbReference>